<dbReference type="PhylomeDB" id="B4N1M9"/>
<name>B4N1M9_DROWI</name>
<dbReference type="EC" id="2.3.1.108" evidence="3"/>
<gene>
    <name evidence="5" type="primary">Dwil\GK16341</name>
    <name evidence="5" type="ORF">Dwil_GK16341</name>
</gene>
<dbReference type="HAMAP" id="MF_03130">
    <property type="entry name" value="mec17"/>
    <property type="match status" value="1"/>
</dbReference>
<dbReference type="HOGENOM" id="CLU_025013_2_1_1"/>
<dbReference type="eggNOG" id="KOG4601">
    <property type="taxonomic scope" value="Eukaryota"/>
</dbReference>
<dbReference type="GO" id="GO:0005874">
    <property type="term" value="C:microtubule"/>
    <property type="evidence" value="ECO:0007669"/>
    <property type="project" value="InterPro"/>
</dbReference>
<comment type="function">
    <text evidence="3">Specifically acetylates 'Lys-40' in alpha-tubulin on the lumenal side of microtubules. Promotes microtubule destabilization and accelerates microtubule dynamics; this activity may be independent of acetylation activity. Acetylates alpha-tubulin with a slow enzymatic rate, due to a catalytic site that is not optimized for acetyl transfer. Enters the microtubule through each end and diffuses quickly throughout the lumen of microtubules. Acetylates only long/old microtubules because of its slow acetylation rate since it does not have time to act on dynamically unstable microtubules before the enzyme is released.</text>
</comment>
<dbReference type="InParanoid" id="B4N1M9"/>
<evidence type="ECO:0000313" key="5">
    <source>
        <dbReference type="EMBL" id="EDW78268.1"/>
    </source>
</evidence>
<dbReference type="KEGG" id="dwi:6644873"/>
<dbReference type="Proteomes" id="UP000007798">
    <property type="component" value="Unassembled WGS sequence"/>
</dbReference>
<feature type="site" description="Crucial for catalytic activity" evidence="3">
    <location>
        <position position="58"/>
    </location>
</feature>
<evidence type="ECO:0000256" key="1">
    <source>
        <dbReference type="ARBA" id="ARBA00022679"/>
    </source>
</evidence>
<keyword evidence="1 3" id="KW-0808">Transferase</keyword>
<dbReference type="GO" id="GO:0048666">
    <property type="term" value="P:neuron development"/>
    <property type="evidence" value="ECO:0007669"/>
    <property type="project" value="UniProtKB-UniRule"/>
</dbReference>
<sequence>MVDFNFDIRPFFPQPIIRVHMDQVATPGNRMRISPRSDAALKLSAIIDRMGQLSAVAQGLSRPVTSADRLSSNQTIYLLADTQSKGSRLLVTGLLKVGTKNLYLFDERGERRKLDQTPAILDFYVHESRQRHGLGKRLFENMLAEKCWTPLKCSVDRPSEKFLTFLKKHYGLVRTIPQANNFVLFEGFFGDADNADSLAMPKLTRSRPLSQISSLPPLATTSVGMLMGGTNSSTFFNGGSTYLNNQTQITTFGRYGAPRPITSMGEIMRSGNQG</sequence>
<feature type="domain" description="N-acetyltransferase" evidence="4">
    <location>
        <begin position="2"/>
        <end position="189"/>
    </location>
</feature>
<comment type="similarity">
    <text evidence="3">Belongs to the acetyltransferase ATAT1 family.</text>
</comment>
<keyword evidence="2 3" id="KW-0012">Acyltransferase</keyword>
<feature type="binding site" evidence="3">
    <location>
        <begin position="123"/>
        <end position="136"/>
    </location>
    <ligand>
        <name>acetyl-CoA</name>
        <dbReference type="ChEBI" id="CHEBI:57288"/>
    </ligand>
</feature>
<dbReference type="InterPro" id="IPR038746">
    <property type="entry name" value="Atat"/>
</dbReference>
<dbReference type="AlphaFoldDB" id="B4N1M9"/>
<dbReference type="GO" id="GO:0019799">
    <property type="term" value="F:tubulin N-acetyltransferase activity"/>
    <property type="evidence" value="ECO:0007669"/>
    <property type="project" value="UniProtKB-UniRule"/>
</dbReference>
<evidence type="ECO:0000256" key="2">
    <source>
        <dbReference type="ARBA" id="ARBA00023315"/>
    </source>
</evidence>
<dbReference type="SMR" id="B4N1M9"/>
<organism evidence="5 6">
    <name type="scientific">Drosophila willistoni</name>
    <name type="common">Fruit fly</name>
    <dbReference type="NCBI Taxonomy" id="7260"/>
    <lineage>
        <taxon>Eukaryota</taxon>
        <taxon>Metazoa</taxon>
        <taxon>Ecdysozoa</taxon>
        <taxon>Arthropoda</taxon>
        <taxon>Hexapoda</taxon>
        <taxon>Insecta</taxon>
        <taxon>Pterygota</taxon>
        <taxon>Neoptera</taxon>
        <taxon>Endopterygota</taxon>
        <taxon>Diptera</taxon>
        <taxon>Brachycera</taxon>
        <taxon>Muscomorpha</taxon>
        <taxon>Ephydroidea</taxon>
        <taxon>Drosophilidae</taxon>
        <taxon>Drosophila</taxon>
        <taxon>Sophophora</taxon>
    </lineage>
</organism>
<proteinExistence type="inferred from homology"/>
<dbReference type="OrthoDB" id="447510at2759"/>
<dbReference type="InterPro" id="IPR007965">
    <property type="entry name" value="GNAT_ATAT"/>
</dbReference>
<dbReference type="Pfam" id="PF05301">
    <property type="entry name" value="Acetyltransf_16"/>
    <property type="match status" value="1"/>
</dbReference>
<dbReference type="GO" id="GO:0045169">
    <property type="term" value="C:fusome"/>
    <property type="evidence" value="ECO:0007669"/>
    <property type="project" value="EnsemblMetazoa"/>
</dbReference>
<reference evidence="5 6" key="1">
    <citation type="journal article" date="2007" name="Nature">
        <title>Evolution of genes and genomes on the Drosophila phylogeny.</title>
        <authorList>
            <consortium name="Drosophila 12 Genomes Consortium"/>
            <person name="Clark A.G."/>
            <person name="Eisen M.B."/>
            <person name="Smith D.R."/>
            <person name="Bergman C.M."/>
            <person name="Oliver B."/>
            <person name="Markow T.A."/>
            <person name="Kaufman T.C."/>
            <person name="Kellis M."/>
            <person name="Gelbart W."/>
            <person name="Iyer V.N."/>
            <person name="Pollard D.A."/>
            <person name="Sackton T.B."/>
            <person name="Larracuente A.M."/>
            <person name="Singh N.D."/>
            <person name="Abad J.P."/>
            <person name="Abt D.N."/>
            <person name="Adryan B."/>
            <person name="Aguade M."/>
            <person name="Akashi H."/>
            <person name="Anderson W.W."/>
            <person name="Aquadro C.F."/>
            <person name="Ardell D.H."/>
            <person name="Arguello R."/>
            <person name="Artieri C.G."/>
            <person name="Barbash D.A."/>
            <person name="Barker D."/>
            <person name="Barsanti P."/>
            <person name="Batterham P."/>
            <person name="Batzoglou S."/>
            <person name="Begun D."/>
            <person name="Bhutkar A."/>
            <person name="Blanco E."/>
            <person name="Bosak S.A."/>
            <person name="Bradley R.K."/>
            <person name="Brand A.D."/>
            <person name="Brent M.R."/>
            <person name="Brooks A.N."/>
            <person name="Brown R.H."/>
            <person name="Butlin R.K."/>
            <person name="Caggese C."/>
            <person name="Calvi B.R."/>
            <person name="Bernardo de Carvalho A."/>
            <person name="Caspi A."/>
            <person name="Castrezana S."/>
            <person name="Celniker S.E."/>
            <person name="Chang J.L."/>
            <person name="Chapple C."/>
            <person name="Chatterji S."/>
            <person name="Chinwalla A."/>
            <person name="Civetta A."/>
            <person name="Clifton S.W."/>
            <person name="Comeron J.M."/>
            <person name="Costello J.C."/>
            <person name="Coyne J.A."/>
            <person name="Daub J."/>
            <person name="David R.G."/>
            <person name="Delcher A.L."/>
            <person name="Delehaunty K."/>
            <person name="Do C.B."/>
            <person name="Ebling H."/>
            <person name="Edwards K."/>
            <person name="Eickbush T."/>
            <person name="Evans J.D."/>
            <person name="Filipski A."/>
            <person name="Findeiss S."/>
            <person name="Freyhult E."/>
            <person name="Fulton L."/>
            <person name="Fulton R."/>
            <person name="Garcia A.C."/>
            <person name="Gardiner A."/>
            <person name="Garfield D.A."/>
            <person name="Garvin B.E."/>
            <person name="Gibson G."/>
            <person name="Gilbert D."/>
            <person name="Gnerre S."/>
            <person name="Godfrey J."/>
            <person name="Good R."/>
            <person name="Gotea V."/>
            <person name="Gravely B."/>
            <person name="Greenberg A.J."/>
            <person name="Griffiths-Jones S."/>
            <person name="Gross S."/>
            <person name="Guigo R."/>
            <person name="Gustafson E.A."/>
            <person name="Haerty W."/>
            <person name="Hahn M.W."/>
            <person name="Halligan D.L."/>
            <person name="Halpern A.L."/>
            <person name="Halter G.M."/>
            <person name="Han M.V."/>
            <person name="Heger A."/>
            <person name="Hillier L."/>
            <person name="Hinrichs A.S."/>
            <person name="Holmes I."/>
            <person name="Hoskins R.A."/>
            <person name="Hubisz M.J."/>
            <person name="Hultmark D."/>
            <person name="Huntley M.A."/>
            <person name="Jaffe D.B."/>
            <person name="Jagadeeshan S."/>
            <person name="Jeck W.R."/>
            <person name="Johnson J."/>
            <person name="Jones C.D."/>
            <person name="Jordan W.C."/>
            <person name="Karpen G.H."/>
            <person name="Kataoka E."/>
            <person name="Keightley P.D."/>
            <person name="Kheradpour P."/>
            <person name="Kirkness E.F."/>
            <person name="Koerich L.B."/>
            <person name="Kristiansen K."/>
            <person name="Kudrna D."/>
            <person name="Kulathinal R.J."/>
            <person name="Kumar S."/>
            <person name="Kwok R."/>
            <person name="Lander E."/>
            <person name="Langley C.H."/>
            <person name="Lapoint R."/>
            <person name="Lazzaro B.P."/>
            <person name="Lee S.J."/>
            <person name="Levesque L."/>
            <person name="Li R."/>
            <person name="Lin C.F."/>
            <person name="Lin M.F."/>
            <person name="Lindblad-Toh K."/>
            <person name="Llopart A."/>
            <person name="Long M."/>
            <person name="Low L."/>
            <person name="Lozovsky E."/>
            <person name="Lu J."/>
            <person name="Luo M."/>
            <person name="Machado C.A."/>
            <person name="Makalowski W."/>
            <person name="Marzo M."/>
            <person name="Matsuda M."/>
            <person name="Matzkin L."/>
            <person name="McAllister B."/>
            <person name="McBride C.S."/>
            <person name="McKernan B."/>
            <person name="McKernan K."/>
            <person name="Mendez-Lago M."/>
            <person name="Minx P."/>
            <person name="Mollenhauer M.U."/>
            <person name="Montooth K."/>
            <person name="Mount S.M."/>
            <person name="Mu X."/>
            <person name="Myers E."/>
            <person name="Negre B."/>
            <person name="Newfeld S."/>
            <person name="Nielsen R."/>
            <person name="Noor M.A."/>
            <person name="O'Grady P."/>
            <person name="Pachter L."/>
            <person name="Papaceit M."/>
            <person name="Parisi M.J."/>
            <person name="Parisi M."/>
            <person name="Parts L."/>
            <person name="Pedersen J.S."/>
            <person name="Pesole G."/>
            <person name="Phillippy A.M."/>
            <person name="Ponting C.P."/>
            <person name="Pop M."/>
            <person name="Porcelli D."/>
            <person name="Powell J.R."/>
            <person name="Prohaska S."/>
            <person name="Pruitt K."/>
            <person name="Puig M."/>
            <person name="Quesneville H."/>
            <person name="Ram K.R."/>
            <person name="Rand D."/>
            <person name="Rasmussen M.D."/>
            <person name="Reed L.K."/>
            <person name="Reenan R."/>
            <person name="Reily A."/>
            <person name="Remington K.A."/>
            <person name="Rieger T.T."/>
            <person name="Ritchie M.G."/>
            <person name="Robin C."/>
            <person name="Rogers Y.H."/>
            <person name="Rohde C."/>
            <person name="Rozas J."/>
            <person name="Rubenfield M.J."/>
            <person name="Ruiz A."/>
            <person name="Russo S."/>
            <person name="Salzberg S.L."/>
            <person name="Sanchez-Gracia A."/>
            <person name="Saranga D.J."/>
            <person name="Sato H."/>
            <person name="Schaeffer S.W."/>
            <person name="Schatz M.C."/>
            <person name="Schlenke T."/>
            <person name="Schwartz R."/>
            <person name="Segarra C."/>
            <person name="Singh R.S."/>
            <person name="Sirot L."/>
            <person name="Sirota M."/>
            <person name="Sisneros N.B."/>
            <person name="Smith C.D."/>
            <person name="Smith T.F."/>
            <person name="Spieth J."/>
            <person name="Stage D.E."/>
            <person name="Stark A."/>
            <person name="Stephan W."/>
            <person name="Strausberg R.L."/>
            <person name="Strempel S."/>
            <person name="Sturgill D."/>
            <person name="Sutton G."/>
            <person name="Sutton G.G."/>
            <person name="Tao W."/>
            <person name="Teichmann S."/>
            <person name="Tobari Y.N."/>
            <person name="Tomimura Y."/>
            <person name="Tsolas J.M."/>
            <person name="Valente V.L."/>
            <person name="Venter E."/>
            <person name="Venter J.C."/>
            <person name="Vicario S."/>
            <person name="Vieira F.G."/>
            <person name="Vilella A.J."/>
            <person name="Villasante A."/>
            <person name="Walenz B."/>
            <person name="Wang J."/>
            <person name="Wasserman M."/>
            <person name="Watts T."/>
            <person name="Wilson D."/>
            <person name="Wilson R.K."/>
            <person name="Wing R.A."/>
            <person name="Wolfner M.F."/>
            <person name="Wong A."/>
            <person name="Wong G.K."/>
            <person name="Wu C.I."/>
            <person name="Wu G."/>
            <person name="Yamamoto D."/>
            <person name="Yang H.P."/>
            <person name="Yang S.P."/>
            <person name="Yorke J.A."/>
            <person name="Yoshida K."/>
            <person name="Zdobnov E."/>
            <person name="Zhang P."/>
            <person name="Zhang Y."/>
            <person name="Zimin A.V."/>
            <person name="Baldwin J."/>
            <person name="Abdouelleil A."/>
            <person name="Abdulkadir J."/>
            <person name="Abebe A."/>
            <person name="Abera B."/>
            <person name="Abreu J."/>
            <person name="Acer S.C."/>
            <person name="Aftuck L."/>
            <person name="Alexander A."/>
            <person name="An P."/>
            <person name="Anderson E."/>
            <person name="Anderson S."/>
            <person name="Arachi H."/>
            <person name="Azer M."/>
            <person name="Bachantsang P."/>
            <person name="Barry A."/>
            <person name="Bayul T."/>
            <person name="Berlin A."/>
            <person name="Bessette D."/>
            <person name="Bloom T."/>
            <person name="Blye J."/>
            <person name="Boguslavskiy L."/>
            <person name="Bonnet C."/>
            <person name="Boukhgalter B."/>
            <person name="Bourzgui I."/>
            <person name="Brown A."/>
            <person name="Cahill P."/>
            <person name="Channer S."/>
            <person name="Cheshatsang Y."/>
            <person name="Chuda L."/>
            <person name="Citroen M."/>
            <person name="Collymore A."/>
            <person name="Cooke P."/>
            <person name="Costello M."/>
            <person name="D'Aco K."/>
            <person name="Daza R."/>
            <person name="De Haan G."/>
            <person name="DeGray S."/>
            <person name="DeMaso C."/>
            <person name="Dhargay N."/>
            <person name="Dooley K."/>
            <person name="Dooley E."/>
            <person name="Doricent M."/>
            <person name="Dorje P."/>
            <person name="Dorjee K."/>
            <person name="Dupes A."/>
            <person name="Elong R."/>
            <person name="Falk J."/>
            <person name="Farina A."/>
            <person name="Faro S."/>
            <person name="Ferguson D."/>
            <person name="Fisher S."/>
            <person name="Foley C.D."/>
            <person name="Franke A."/>
            <person name="Friedrich D."/>
            <person name="Gadbois L."/>
            <person name="Gearin G."/>
            <person name="Gearin C.R."/>
            <person name="Giannoukos G."/>
            <person name="Goode T."/>
            <person name="Graham J."/>
            <person name="Grandbois E."/>
            <person name="Grewal S."/>
            <person name="Gyaltsen K."/>
            <person name="Hafez N."/>
            <person name="Hagos B."/>
            <person name="Hall J."/>
            <person name="Henson C."/>
            <person name="Hollinger A."/>
            <person name="Honan T."/>
            <person name="Huard M.D."/>
            <person name="Hughes L."/>
            <person name="Hurhula B."/>
            <person name="Husby M.E."/>
            <person name="Kamat A."/>
            <person name="Kanga B."/>
            <person name="Kashin S."/>
            <person name="Khazanovich D."/>
            <person name="Kisner P."/>
            <person name="Lance K."/>
            <person name="Lara M."/>
            <person name="Lee W."/>
            <person name="Lennon N."/>
            <person name="Letendre F."/>
            <person name="LeVine R."/>
            <person name="Lipovsky A."/>
            <person name="Liu X."/>
            <person name="Liu J."/>
            <person name="Liu S."/>
            <person name="Lokyitsang T."/>
            <person name="Lokyitsang Y."/>
            <person name="Lubonja R."/>
            <person name="Lui A."/>
            <person name="MacDonald P."/>
            <person name="Magnisalis V."/>
            <person name="Maru K."/>
            <person name="Matthews C."/>
            <person name="McCusker W."/>
            <person name="McDonough S."/>
            <person name="Mehta T."/>
            <person name="Meldrim J."/>
            <person name="Meneus L."/>
            <person name="Mihai O."/>
            <person name="Mihalev A."/>
            <person name="Mihova T."/>
            <person name="Mittelman R."/>
            <person name="Mlenga V."/>
            <person name="Montmayeur A."/>
            <person name="Mulrain L."/>
            <person name="Navidi A."/>
            <person name="Naylor J."/>
            <person name="Negash T."/>
            <person name="Nguyen T."/>
            <person name="Nguyen N."/>
            <person name="Nicol R."/>
            <person name="Norbu C."/>
            <person name="Norbu N."/>
            <person name="Novod N."/>
            <person name="O'Neill B."/>
            <person name="Osman S."/>
            <person name="Markiewicz E."/>
            <person name="Oyono O.L."/>
            <person name="Patti C."/>
            <person name="Phunkhang P."/>
            <person name="Pierre F."/>
            <person name="Priest M."/>
            <person name="Raghuraman S."/>
            <person name="Rege F."/>
            <person name="Reyes R."/>
            <person name="Rise C."/>
            <person name="Rogov P."/>
            <person name="Ross K."/>
            <person name="Ryan E."/>
            <person name="Settipalli S."/>
            <person name="Shea T."/>
            <person name="Sherpa N."/>
            <person name="Shi L."/>
            <person name="Shih D."/>
            <person name="Sparrow T."/>
            <person name="Spaulding J."/>
            <person name="Stalker J."/>
            <person name="Stange-Thomann N."/>
            <person name="Stavropoulos S."/>
            <person name="Stone C."/>
            <person name="Strader C."/>
            <person name="Tesfaye S."/>
            <person name="Thomson T."/>
            <person name="Thoulutsang Y."/>
            <person name="Thoulutsang D."/>
            <person name="Topham K."/>
            <person name="Topping I."/>
            <person name="Tsamla T."/>
            <person name="Vassiliev H."/>
            <person name="Vo A."/>
            <person name="Wangchuk T."/>
            <person name="Wangdi T."/>
            <person name="Weiand M."/>
            <person name="Wilkinson J."/>
            <person name="Wilson A."/>
            <person name="Yadav S."/>
            <person name="Young G."/>
            <person name="Yu Q."/>
            <person name="Zembek L."/>
            <person name="Zhong D."/>
            <person name="Zimmer A."/>
            <person name="Zwirko Z."/>
            <person name="Jaffe D.B."/>
            <person name="Alvarez P."/>
            <person name="Brockman W."/>
            <person name="Butler J."/>
            <person name="Chin C."/>
            <person name="Gnerre S."/>
            <person name="Grabherr M."/>
            <person name="Kleber M."/>
            <person name="Mauceli E."/>
            <person name="MacCallum I."/>
        </authorList>
    </citation>
    <scope>NUCLEOTIDE SEQUENCE [LARGE SCALE GENOMIC DNA]</scope>
    <source>
        <strain evidence="6">Tucson 14030-0811.24</strain>
    </source>
</reference>
<dbReference type="EMBL" id="CH963925">
    <property type="protein sequence ID" value="EDW78268.1"/>
    <property type="molecule type" value="Genomic_DNA"/>
</dbReference>
<dbReference type="PANTHER" id="PTHR12327:SF0">
    <property type="entry name" value="ALPHA-TUBULIN N-ACETYLTRANSFERASE 1"/>
    <property type="match status" value="1"/>
</dbReference>
<evidence type="ECO:0000256" key="3">
    <source>
        <dbReference type="HAMAP-Rule" id="MF_03130"/>
    </source>
</evidence>
<keyword evidence="6" id="KW-1185">Reference proteome</keyword>
<protein>
    <recommendedName>
        <fullName evidence="3">Alpha-tubulin N-acetyltransferase</fullName>
        <shortName evidence="3">Alpha-TAT</shortName>
        <shortName evidence="3">TAT</shortName>
        <ecNumber evidence="3">2.3.1.108</ecNumber>
    </recommendedName>
    <alternativeName>
        <fullName evidence="3">Acetyltransferase mec-17 homolog</fullName>
    </alternativeName>
</protein>
<evidence type="ECO:0000313" key="6">
    <source>
        <dbReference type="Proteomes" id="UP000007798"/>
    </source>
</evidence>
<dbReference type="GO" id="GO:0070507">
    <property type="term" value="P:regulation of microtubule cytoskeleton organization"/>
    <property type="evidence" value="ECO:0007669"/>
    <property type="project" value="UniProtKB-UniRule"/>
</dbReference>
<dbReference type="OMA" id="DTDHTIY"/>
<dbReference type="Gene3D" id="3.40.630.30">
    <property type="match status" value="1"/>
</dbReference>
<dbReference type="CDD" id="cd04301">
    <property type="entry name" value="NAT_SF"/>
    <property type="match status" value="1"/>
</dbReference>
<evidence type="ECO:0000259" key="4">
    <source>
        <dbReference type="PROSITE" id="PS51730"/>
    </source>
</evidence>
<feature type="binding site" evidence="3">
    <location>
        <begin position="159"/>
        <end position="168"/>
    </location>
    <ligand>
        <name>acetyl-CoA</name>
        <dbReference type="ChEBI" id="CHEBI:57288"/>
    </ligand>
</feature>
<comment type="catalytic activity">
    <reaction evidence="3">
        <text>L-lysyl-[alpha-tubulin] + acetyl-CoA = N(6)-acetyl-L-lysyl-[alpha-tubulin] + CoA + H(+)</text>
        <dbReference type="Rhea" id="RHEA:15277"/>
        <dbReference type="Rhea" id="RHEA-COMP:11278"/>
        <dbReference type="Rhea" id="RHEA-COMP:11279"/>
        <dbReference type="ChEBI" id="CHEBI:15378"/>
        <dbReference type="ChEBI" id="CHEBI:29969"/>
        <dbReference type="ChEBI" id="CHEBI:57287"/>
        <dbReference type="ChEBI" id="CHEBI:57288"/>
        <dbReference type="ChEBI" id="CHEBI:61930"/>
        <dbReference type="EC" id="2.3.1.108"/>
    </reaction>
</comment>
<dbReference type="PROSITE" id="PS51730">
    <property type="entry name" value="GNAT_ATAT"/>
    <property type="match status" value="1"/>
</dbReference>
<accession>B4N1M9</accession>
<dbReference type="PANTHER" id="PTHR12327">
    <property type="entry name" value="ALPHA-TUBULIN N-ACETYLTRANSFERASE 1"/>
    <property type="match status" value="1"/>
</dbReference>